<protein>
    <submittedName>
        <fullName evidence="3">Pyruvate ferredoxin/flavodoxin oxidoreductase</fullName>
    </submittedName>
</protein>
<dbReference type="InterPro" id="IPR052554">
    <property type="entry name" value="2-oxoglutarate_synth_KorC"/>
</dbReference>
<dbReference type="PaxDb" id="469381-Dpep_2242"/>
<name>D2Z403_9BACT</name>
<evidence type="ECO:0000256" key="1">
    <source>
        <dbReference type="ARBA" id="ARBA00023002"/>
    </source>
</evidence>
<dbReference type="Gene3D" id="3.40.920.10">
    <property type="entry name" value="Pyruvate-ferredoxin oxidoreductase, PFOR, domain III"/>
    <property type="match status" value="1"/>
</dbReference>
<organism evidence="3 4">
    <name type="scientific">Dethiosulfovibrio peptidovorans DSM 11002</name>
    <dbReference type="NCBI Taxonomy" id="469381"/>
    <lineage>
        <taxon>Bacteria</taxon>
        <taxon>Thermotogati</taxon>
        <taxon>Synergistota</taxon>
        <taxon>Synergistia</taxon>
        <taxon>Synergistales</taxon>
        <taxon>Dethiosulfovibrionaceae</taxon>
        <taxon>Dethiosulfovibrio</taxon>
    </lineage>
</organism>
<keyword evidence="1" id="KW-0560">Oxidoreductase</keyword>
<keyword evidence="3" id="KW-0670">Pyruvate</keyword>
<dbReference type="SUPFAM" id="SSF53323">
    <property type="entry name" value="Pyruvate-ferredoxin oxidoreductase, PFOR, domain III"/>
    <property type="match status" value="1"/>
</dbReference>
<gene>
    <name evidence="3" type="ORF">Dpep_2242</name>
</gene>
<evidence type="ECO:0000313" key="4">
    <source>
        <dbReference type="Proteomes" id="UP000006427"/>
    </source>
</evidence>
<dbReference type="InterPro" id="IPR002869">
    <property type="entry name" value="Pyrv_flavodox_OxRed_cen"/>
</dbReference>
<dbReference type="EMBL" id="ABTR02000001">
    <property type="protein sequence ID" value="EFC92264.1"/>
    <property type="molecule type" value="Genomic_DNA"/>
</dbReference>
<feature type="domain" description="Pyruvate/ketoisovalerate oxidoreductase catalytic" evidence="2">
    <location>
        <begin position="15"/>
        <end position="178"/>
    </location>
</feature>
<dbReference type="PANTHER" id="PTHR42730">
    <property type="entry name" value="2-OXOGLUTARATE SYNTHASE SUBUNIT KORC"/>
    <property type="match status" value="1"/>
</dbReference>
<dbReference type="AlphaFoldDB" id="D2Z403"/>
<reference evidence="3 4" key="1">
    <citation type="journal article" date="2010" name="Stand. Genomic Sci.">
        <title>Permanent draft genome sequence of Dethiosulfovibrio peptidovorans type strain (SEBR 4207).</title>
        <authorList>
            <person name="Labutti K."/>
            <person name="Mayilraj S."/>
            <person name="Clum A."/>
            <person name="Lucas S."/>
            <person name="Glavina Del Rio T."/>
            <person name="Nolan M."/>
            <person name="Tice H."/>
            <person name="Cheng J.F."/>
            <person name="Pitluck S."/>
            <person name="Liolios K."/>
            <person name="Ivanova N."/>
            <person name="Mavromatis K."/>
            <person name="Mikhailova N."/>
            <person name="Pati A."/>
            <person name="Goodwin L."/>
            <person name="Chen A."/>
            <person name="Palaniappan K."/>
            <person name="Land M."/>
            <person name="Hauser L."/>
            <person name="Chang Y.J."/>
            <person name="Jeffries C.D."/>
            <person name="Rohde M."/>
            <person name="Spring S."/>
            <person name="Goker M."/>
            <person name="Woyke T."/>
            <person name="Bristow J."/>
            <person name="Eisen J.A."/>
            <person name="Markowitz V."/>
            <person name="Hugenholtz P."/>
            <person name="Kyrpides N.C."/>
            <person name="Klenk H.P."/>
            <person name="Lapidus A."/>
        </authorList>
    </citation>
    <scope>NUCLEOTIDE SEQUENCE [LARGE SCALE GENOMIC DNA]</scope>
    <source>
        <strain evidence="3 4">DSM 11002</strain>
    </source>
</reference>
<evidence type="ECO:0000313" key="3">
    <source>
        <dbReference type="EMBL" id="EFC92264.1"/>
    </source>
</evidence>
<dbReference type="eggNOG" id="COG1014">
    <property type="taxonomic scope" value="Bacteria"/>
</dbReference>
<dbReference type="STRING" id="469381.Dpep_2242"/>
<dbReference type="PANTHER" id="PTHR42730:SF1">
    <property type="entry name" value="2-OXOGLUTARATE SYNTHASE SUBUNIT KORC"/>
    <property type="match status" value="1"/>
</dbReference>
<accession>D2Z403</accession>
<dbReference type="GO" id="GO:0016903">
    <property type="term" value="F:oxidoreductase activity, acting on the aldehyde or oxo group of donors"/>
    <property type="evidence" value="ECO:0007669"/>
    <property type="project" value="InterPro"/>
</dbReference>
<evidence type="ECO:0000259" key="2">
    <source>
        <dbReference type="Pfam" id="PF01558"/>
    </source>
</evidence>
<dbReference type="OrthoDB" id="9789125at2"/>
<dbReference type="Pfam" id="PF01558">
    <property type="entry name" value="POR"/>
    <property type="match status" value="1"/>
</dbReference>
<proteinExistence type="predicted"/>
<dbReference type="Proteomes" id="UP000006427">
    <property type="component" value="Unassembled WGS sequence"/>
</dbReference>
<dbReference type="RefSeq" id="WP_005662175.1">
    <property type="nucleotide sequence ID" value="NZ_ABTR02000001.1"/>
</dbReference>
<sequence>MSDKFYMDLLAAGFGGQGIMMLGQLVAYSGIHQGRHVTWIPAYGPEMRGGTANCSCVVSSEEIGSPVVESADVVVVMNQPSLEKFAPRVKPGGYLIYNSDLVEYSSPRTDVTVLPVPAQTMAHDLGSDRVANIIMLGVIVKASGMVSENDALETIKEKLGAKKPKFLPMNLEAFDKGMSVAEELMNKK</sequence>
<dbReference type="InterPro" id="IPR019752">
    <property type="entry name" value="Pyrv/ketoisovalerate_OxRed_cat"/>
</dbReference>
<comment type="caution">
    <text evidence="3">The sequence shown here is derived from an EMBL/GenBank/DDBJ whole genome shotgun (WGS) entry which is preliminary data.</text>
</comment>
<keyword evidence="4" id="KW-1185">Reference proteome</keyword>